<dbReference type="Pfam" id="PF00126">
    <property type="entry name" value="HTH_1"/>
    <property type="match status" value="1"/>
</dbReference>
<keyword evidence="4" id="KW-0804">Transcription</keyword>
<accession>A0A397NTX8</accession>
<comment type="similarity">
    <text evidence="1">Belongs to the LysR transcriptional regulatory family.</text>
</comment>
<comment type="caution">
    <text evidence="6">The sequence shown here is derived from an EMBL/GenBank/DDBJ whole genome shotgun (WGS) entry which is preliminary data.</text>
</comment>
<dbReference type="Gene3D" id="3.40.190.290">
    <property type="match status" value="1"/>
</dbReference>
<evidence type="ECO:0000313" key="6">
    <source>
        <dbReference type="EMBL" id="RIA37164.1"/>
    </source>
</evidence>
<dbReference type="Pfam" id="PF03466">
    <property type="entry name" value="LysR_substrate"/>
    <property type="match status" value="1"/>
</dbReference>
<dbReference type="InterPro" id="IPR005119">
    <property type="entry name" value="LysR_subst-bd"/>
</dbReference>
<dbReference type="GO" id="GO:0003677">
    <property type="term" value="F:DNA binding"/>
    <property type="evidence" value="ECO:0007669"/>
    <property type="project" value="UniProtKB-KW"/>
</dbReference>
<protein>
    <submittedName>
        <fullName evidence="6">LysR family nitrogen assimilation transcriptional regulator</fullName>
    </submittedName>
</protein>
<dbReference type="GO" id="GO:0003700">
    <property type="term" value="F:DNA-binding transcription factor activity"/>
    <property type="evidence" value="ECO:0007669"/>
    <property type="project" value="InterPro"/>
</dbReference>
<reference evidence="6 7" key="1">
    <citation type="submission" date="2018-08" db="EMBL/GenBank/DDBJ databases">
        <title>Genomic Encyclopedia of Type Strains, Phase IV (KMG-IV): sequencing the most valuable type-strain genomes for metagenomic binning, comparative biology and taxonomic classification.</title>
        <authorList>
            <person name="Goeker M."/>
        </authorList>
    </citation>
    <scope>NUCLEOTIDE SEQUENCE [LARGE SCALE GENOMIC DNA]</scope>
    <source>
        <strain evidence="6 7">DSM 25527</strain>
    </source>
</reference>
<dbReference type="FunFam" id="1.10.10.10:FF:000001">
    <property type="entry name" value="LysR family transcriptional regulator"/>
    <property type="match status" value="1"/>
</dbReference>
<dbReference type="Gene3D" id="1.10.10.10">
    <property type="entry name" value="Winged helix-like DNA-binding domain superfamily/Winged helix DNA-binding domain"/>
    <property type="match status" value="1"/>
</dbReference>
<dbReference type="InterPro" id="IPR000847">
    <property type="entry name" value="LysR_HTH_N"/>
</dbReference>
<dbReference type="PRINTS" id="PR00039">
    <property type="entry name" value="HTHLYSR"/>
</dbReference>
<dbReference type="PANTHER" id="PTHR30346">
    <property type="entry name" value="TRANSCRIPTIONAL DUAL REGULATOR HCAR-RELATED"/>
    <property type="match status" value="1"/>
</dbReference>
<keyword evidence="7" id="KW-1185">Reference proteome</keyword>
<gene>
    <name evidence="6" type="ORF">DFR49_3041</name>
</gene>
<dbReference type="SUPFAM" id="SSF53850">
    <property type="entry name" value="Periplasmic binding protein-like II"/>
    <property type="match status" value="1"/>
</dbReference>
<evidence type="ECO:0000259" key="5">
    <source>
        <dbReference type="PROSITE" id="PS50931"/>
    </source>
</evidence>
<sequence length="302" mass="33436">MELRQLRYFVAVARNESFKKAAIELHIAQPALSRQIGLLEHELKTTLFTRHTRGSIPTEDGLMLLEEAERILHLTEQVKQRILFRQTHVGGKVNIGLAPTLAEWIASDLLEQVRTDFPEITLNFMEGLSPRLRKMLVTGVVDVAVLSLNVDPAHLILGASFTEPISLVGAKGDPLLDGDEPLKLAEIVDLPLIIAGIRKEGIRDIVERAFADAGLTPNNVVAEVETTLMARPMVARKLGYTISLESAAEQGIREGSLAVRPIEALRLERIVARSAEHAPSHAVLEVTQRLSTILKERFPRRS</sequence>
<dbReference type="PANTHER" id="PTHR30346:SF28">
    <property type="entry name" value="HTH-TYPE TRANSCRIPTIONAL REGULATOR CYNR"/>
    <property type="match status" value="1"/>
</dbReference>
<keyword evidence="3" id="KW-0238">DNA-binding</keyword>
<organism evidence="6 7">
    <name type="scientific">Hephaestia caeni</name>
    <dbReference type="NCBI Taxonomy" id="645617"/>
    <lineage>
        <taxon>Bacteria</taxon>
        <taxon>Pseudomonadati</taxon>
        <taxon>Pseudomonadota</taxon>
        <taxon>Alphaproteobacteria</taxon>
        <taxon>Sphingomonadales</taxon>
        <taxon>Sphingomonadaceae</taxon>
        <taxon>Hephaestia</taxon>
    </lineage>
</organism>
<dbReference type="Proteomes" id="UP000266568">
    <property type="component" value="Unassembled WGS sequence"/>
</dbReference>
<evidence type="ECO:0000256" key="4">
    <source>
        <dbReference type="ARBA" id="ARBA00023163"/>
    </source>
</evidence>
<dbReference type="GO" id="GO:0032993">
    <property type="term" value="C:protein-DNA complex"/>
    <property type="evidence" value="ECO:0007669"/>
    <property type="project" value="TreeGrafter"/>
</dbReference>
<dbReference type="InterPro" id="IPR036390">
    <property type="entry name" value="WH_DNA-bd_sf"/>
</dbReference>
<dbReference type="PROSITE" id="PS50931">
    <property type="entry name" value="HTH_LYSR"/>
    <property type="match status" value="1"/>
</dbReference>
<evidence type="ECO:0000256" key="2">
    <source>
        <dbReference type="ARBA" id="ARBA00023015"/>
    </source>
</evidence>
<feature type="domain" description="HTH lysR-type" evidence="5">
    <location>
        <begin position="1"/>
        <end position="58"/>
    </location>
</feature>
<name>A0A397NTX8_9SPHN</name>
<dbReference type="AlphaFoldDB" id="A0A397NTX8"/>
<dbReference type="SUPFAM" id="SSF46785">
    <property type="entry name" value="Winged helix' DNA-binding domain"/>
    <property type="match status" value="1"/>
</dbReference>
<dbReference type="InterPro" id="IPR036388">
    <property type="entry name" value="WH-like_DNA-bd_sf"/>
</dbReference>
<proteinExistence type="inferred from homology"/>
<evidence type="ECO:0000256" key="3">
    <source>
        <dbReference type="ARBA" id="ARBA00023125"/>
    </source>
</evidence>
<evidence type="ECO:0000313" key="7">
    <source>
        <dbReference type="Proteomes" id="UP000266568"/>
    </source>
</evidence>
<dbReference type="RefSeq" id="WP_170151031.1">
    <property type="nucleotide sequence ID" value="NZ_QXDC01000004.1"/>
</dbReference>
<evidence type="ECO:0000256" key="1">
    <source>
        <dbReference type="ARBA" id="ARBA00009437"/>
    </source>
</evidence>
<keyword evidence="2" id="KW-0805">Transcription regulation</keyword>
<dbReference type="EMBL" id="QXDC01000004">
    <property type="protein sequence ID" value="RIA37164.1"/>
    <property type="molecule type" value="Genomic_DNA"/>
</dbReference>